<keyword evidence="5 6" id="KW-0349">Heme</keyword>
<dbReference type="GO" id="GO:0020037">
    <property type="term" value="F:heme binding"/>
    <property type="evidence" value="ECO:0007669"/>
    <property type="project" value="InterPro"/>
</dbReference>
<evidence type="ECO:0000313" key="8">
    <source>
        <dbReference type="RefSeq" id="XP_033454758.1"/>
    </source>
</evidence>
<dbReference type="GO" id="GO:0016705">
    <property type="term" value="F:oxidoreductase activity, acting on paired donors, with incorporation or reduction of molecular oxygen"/>
    <property type="evidence" value="ECO:0007669"/>
    <property type="project" value="InterPro"/>
</dbReference>
<evidence type="ECO:0000256" key="5">
    <source>
        <dbReference type="PIRSR" id="PIRSR602401-1"/>
    </source>
</evidence>
<reference evidence="8" key="2">
    <citation type="submission" date="2020-04" db="EMBL/GenBank/DDBJ databases">
        <authorList>
            <consortium name="NCBI Genome Project"/>
        </authorList>
    </citation>
    <scope>NUCLEOTIDE SEQUENCE</scope>
    <source>
        <strain evidence="8">CBS 342.82</strain>
    </source>
</reference>
<keyword evidence="6" id="KW-0503">Monooxygenase</keyword>
<protein>
    <submittedName>
        <fullName evidence="8">Cytochrome P450</fullName>
    </submittedName>
</protein>
<comment type="cofactor">
    <cofactor evidence="1 5">
        <name>heme</name>
        <dbReference type="ChEBI" id="CHEBI:30413"/>
    </cofactor>
</comment>
<dbReference type="GO" id="GO:0004497">
    <property type="term" value="F:monooxygenase activity"/>
    <property type="evidence" value="ECO:0007669"/>
    <property type="project" value="UniProtKB-KW"/>
</dbReference>
<dbReference type="AlphaFoldDB" id="A0A6J3LSY1"/>
<dbReference type="Pfam" id="PF00067">
    <property type="entry name" value="p450"/>
    <property type="match status" value="1"/>
</dbReference>
<reference evidence="8" key="1">
    <citation type="submission" date="2020-01" db="EMBL/GenBank/DDBJ databases">
        <authorList>
            <consortium name="DOE Joint Genome Institute"/>
            <person name="Haridas S."/>
            <person name="Albert R."/>
            <person name="Binder M."/>
            <person name="Bloem J."/>
            <person name="Labutti K."/>
            <person name="Salamov A."/>
            <person name="Andreopoulos B."/>
            <person name="Baker S.E."/>
            <person name="Barry K."/>
            <person name="Bills G."/>
            <person name="Bluhm B.H."/>
            <person name="Cannon C."/>
            <person name="Castanera R."/>
            <person name="Culley D.E."/>
            <person name="Daum C."/>
            <person name="Ezra D."/>
            <person name="Gonzalez J.B."/>
            <person name="Henrissat B."/>
            <person name="Kuo A."/>
            <person name="Liang C."/>
            <person name="Lipzen A."/>
            <person name="Lutzoni F."/>
            <person name="Magnuson J."/>
            <person name="Mondo S."/>
            <person name="Nolan M."/>
            <person name="Ohm R."/>
            <person name="Pangilinan J."/>
            <person name="Park H.-J."/>
            <person name="Ramirez L."/>
            <person name="Alfaro M."/>
            <person name="Sun H."/>
            <person name="Tritt A."/>
            <person name="Yoshinaga Y."/>
            <person name="Zwiers L.-H."/>
            <person name="Turgeon B.G."/>
            <person name="Goodwin S.B."/>
            <person name="Spatafora J.W."/>
            <person name="Crous P.W."/>
            <person name="Grigoriev I.V."/>
        </authorList>
    </citation>
    <scope>NUCLEOTIDE SEQUENCE</scope>
    <source>
        <strain evidence="8">CBS 342.82</strain>
    </source>
</reference>
<dbReference type="PANTHER" id="PTHR24305:SF232">
    <property type="entry name" value="P450, PUTATIVE (EUROFUNG)-RELATED"/>
    <property type="match status" value="1"/>
</dbReference>
<dbReference type="PRINTS" id="PR00463">
    <property type="entry name" value="EP450I"/>
</dbReference>
<dbReference type="InterPro" id="IPR036396">
    <property type="entry name" value="Cyt_P450_sf"/>
</dbReference>
<evidence type="ECO:0000256" key="6">
    <source>
        <dbReference type="RuleBase" id="RU000461"/>
    </source>
</evidence>
<dbReference type="PROSITE" id="PS00086">
    <property type="entry name" value="CYTOCHROME_P450"/>
    <property type="match status" value="1"/>
</dbReference>
<comment type="similarity">
    <text evidence="2 6">Belongs to the cytochrome P450 family.</text>
</comment>
<dbReference type="InterPro" id="IPR001128">
    <property type="entry name" value="Cyt_P450"/>
</dbReference>
<gene>
    <name evidence="8" type="ORF">K489DRAFT_422265</name>
</gene>
<keyword evidence="6" id="KW-0560">Oxidoreductase</keyword>
<reference evidence="8" key="3">
    <citation type="submission" date="2025-08" db="UniProtKB">
        <authorList>
            <consortium name="RefSeq"/>
        </authorList>
    </citation>
    <scope>IDENTIFICATION</scope>
    <source>
        <strain evidence="8">CBS 342.82</strain>
    </source>
</reference>
<keyword evidence="7" id="KW-1185">Reference proteome</keyword>
<dbReference type="GO" id="GO:0005506">
    <property type="term" value="F:iron ion binding"/>
    <property type="evidence" value="ECO:0007669"/>
    <property type="project" value="InterPro"/>
</dbReference>
<dbReference type="InterPro" id="IPR002401">
    <property type="entry name" value="Cyt_P450_E_grp-I"/>
</dbReference>
<dbReference type="InterPro" id="IPR017972">
    <property type="entry name" value="Cyt_P450_CS"/>
</dbReference>
<dbReference type="PANTHER" id="PTHR24305">
    <property type="entry name" value="CYTOCHROME P450"/>
    <property type="match status" value="1"/>
</dbReference>
<organism evidence="8">
    <name type="scientific">Dissoconium aciculare CBS 342.82</name>
    <dbReference type="NCBI Taxonomy" id="1314786"/>
    <lineage>
        <taxon>Eukaryota</taxon>
        <taxon>Fungi</taxon>
        <taxon>Dikarya</taxon>
        <taxon>Ascomycota</taxon>
        <taxon>Pezizomycotina</taxon>
        <taxon>Dothideomycetes</taxon>
        <taxon>Dothideomycetidae</taxon>
        <taxon>Mycosphaerellales</taxon>
        <taxon>Dissoconiaceae</taxon>
        <taxon>Dissoconium</taxon>
    </lineage>
</organism>
<dbReference type="PRINTS" id="PR00385">
    <property type="entry name" value="P450"/>
</dbReference>
<evidence type="ECO:0000313" key="7">
    <source>
        <dbReference type="Proteomes" id="UP000504637"/>
    </source>
</evidence>
<dbReference type="Gene3D" id="1.10.630.10">
    <property type="entry name" value="Cytochrome P450"/>
    <property type="match status" value="1"/>
</dbReference>
<dbReference type="Proteomes" id="UP000504637">
    <property type="component" value="Unplaced"/>
</dbReference>
<evidence type="ECO:0000256" key="4">
    <source>
        <dbReference type="ARBA" id="ARBA00023004"/>
    </source>
</evidence>
<dbReference type="SUPFAM" id="SSF48264">
    <property type="entry name" value="Cytochrome P450"/>
    <property type="match status" value="1"/>
</dbReference>
<dbReference type="InterPro" id="IPR050121">
    <property type="entry name" value="Cytochrome_P450_monoxygenase"/>
</dbReference>
<dbReference type="OrthoDB" id="655030at2759"/>
<evidence type="ECO:0000256" key="3">
    <source>
        <dbReference type="ARBA" id="ARBA00022723"/>
    </source>
</evidence>
<dbReference type="RefSeq" id="XP_033454758.1">
    <property type="nucleotide sequence ID" value="XM_033608235.1"/>
</dbReference>
<dbReference type="GeneID" id="54366035"/>
<keyword evidence="3 5" id="KW-0479">Metal-binding</keyword>
<sequence>MNSTLLFSSLELLRGWDVSQHVPGLSINYIEFSPSSFLALGTVAAVLIHWVVSCFRASPKLSQLPGPWYAPFTTLHLKWGFARGTIWKDVERGHRKYGDVMRLGPRQIWVASKDGVQKILHTIDLPKVTMYAEISRDRNSPGLFGEIRAGPHSKLKRFLGPAFTVTSVDKLDFFFKACTTTLLECYYRELDRQNTGFIETDFMRDLHCLALDIMGRSAFDKGFGQIENIFDPSRIVSKRDQAWSRIPNAIFDGQVNRYRFVFFKRALRRMGINIEFDWPKAMTSVIPSAHHCRGTQADHTSQAISELIDMRAGQSGTNRIDVLQHMLDNGQRPDTGAWMTNQDIIDQMSEILLAGSETTSGTVACLFLELARNPRVRAKLLASLPALGRHDAILDSKTVREGQVFKYLEACIKENLRLHPIASEMGRRTIEQGVTLDGHEIPPYTVVSASYRQLHTDERYWPQAQMFWPERWLDEDEREGAPAPDLDAYYPFSTGKHSCIGQNFAYAEIRTVAANILSRFDIEEPKYKHIEFRQFITMQFHDGSWNVVLTPRKV</sequence>
<accession>A0A6J3LSY1</accession>
<feature type="binding site" description="axial binding residue" evidence="5">
    <location>
        <position position="499"/>
    </location>
    <ligand>
        <name>heme</name>
        <dbReference type="ChEBI" id="CHEBI:30413"/>
    </ligand>
    <ligandPart>
        <name>Fe</name>
        <dbReference type="ChEBI" id="CHEBI:18248"/>
    </ligandPart>
</feature>
<name>A0A6J3LSY1_9PEZI</name>
<evidence type="ECO:0000256" key="1">
    <source>
        <dbReference type="ARBA" id="ARBA00001971"/>
    </source>
</evidence>
<evidence type="ECO:0000256" key="2">
    <source>
        <dbReference type="ARBA" id="ARBA00010617"/>
    </source>
</evidence>
<proteinExistence type="inferred from homology"/>
<keyword evidence="4 5" id="KW-0408">Iron</keyword>